<dbReference type="CDD" id="cd00413">
    <property type="entry name" value="Glyco_hydrolase_16"/>
    <property type="match status" value="1"/>
</dbReference>
<evidence type="ECO:0000313" key="1">
    <source>
        <dbReference type="EMBL" id="PRD55939.1"/>
    </source>
</evidence>
<reference evidence="1 2" key="1">
    <citation type="submission" date="2018-02" db="EMBL/GenBank/DDBJ databases">
        <title>The draft genome of Sphingobacterium gobiense H7.</title>
        <authorList>
            <person name="Li L."/>
            <person name="Liu L."/>
            <person name="Zhang X."/>
            <person name="Wang T."/>
            <person name="Liang L."/>
        </authorList>
    </citation>
    <scope>NUCLEOTIDE SEQUENCE [LARGE SCALE GENOMIC DNA]</scope>
    <source>
        <strain evidence="1 2">ACCC 05757</strain>
    </source>
</reference>
<dbReference type="Gene3D" id="2.60.120.200">
    <property type="match status" value="1"/>
</dbReference>
<accession>A0A2S9JRP1</accession>
<gene>
    <name evidence="1" type="ORF">C5749_01200</name>
</gene>
<dbReference type="OrthoDB" id="370098at2"/>
<dbReference type="Proteomes" id="UP000238642">
    <property type="component" value="Unassembled WGS sequence"/>
</dbReference>
<dbReference type="AlphaFoldDB" id="A0A2S9JRP1"/>
<organism evidence="1 2">
    <name type="scientific">Sphingobacterium gobiense</name>
    <dbReference type="NCBI Taxonomy" id="1382456"/>
    <lineage>
        <taxon>Bacteria</taxon>
        <taxon>Pseudomonadati</taxon>
        <taxon>Bacteroidota</taxon>
        <taxon>Sphingobacteriia</taxon>
        <taxon>Sphingobacteriales</taxon>
        <taxon>Sphingobacteriaceae</taxon>
        <taxon>Sphingobacterium</taxon>
    </lineage>
</organism>
<dbReference type="InterPro" id="IPR013320">
    <property type="entry name" value="ConA-like_dom_sf"/>
</dbReference>
<evidence type="ECO:0000313" key="2">
    <source>
        <dbReference type="Proteomes" id="UP000238642"/>
    </source>
</evidence>
<protein>
    <recommendedName>
        <fullName evidence="3">GH16 domain-containing protein</fullName>
    </recommendedName>
</protein>
<sequence>MFYSAAILLWSCSSDINEPDGQVVRTDRIIKFSGYDWIVRTSNDKRVGPGPNYFSDSEDNVWVDENGRLHLKIVQRGGIWHCSGVILKQSLGYGQYVFYLASDVSKLDQHTVGGLFTYLHDTEEIDIEFSRWSDPENHDSQFAVQPSDRSGNKERYDLNLLTERSTHSFNWQRDKIEFFSRQGHGLTLDNDNRIHEWTYRGNDTPLSKGAERLRLNLWLFRGQIPSDMMEQEMIIEKVEFIK</sequence>
<keyword evidence="2" id="KW-1185">Reference proteome</keyword>
<dbReference type="RefSeq" id="WP_105722265.1">
    <property type="nucleotide sequence ID" value="NZ_PVBS01000001.1"/>
</dbReference>
<proteinExistence type="predicted"/>
<dbReference type="GO" id="GO:0004553">
    <property type="term" value="F:hydrolase activity, hydrolyzing O-glycosyl compounds"/>
    <property type="evidence" value="ECO:0007669"/>
    <property type="project" value="UniProtKB-ARBA"/>
</dbReference>
<dbReference type="EMBL" id="PVBS01000001">
    <property type="protein sequence ID" value="PRD55939.1"/>
    <property type="molecule type" value="Genomic_DNA"/>
</dbReference>
<comment type="caution">
    <text evidence="1">The sequence shown here is derived from an EMBL/GenBank/DDBJ whole genome shotgun (WGS) entry which is preliminary data.</text>
</comment>
<evidence type="ECO:0008006" key="3">
    <source>
        <dbReference type="Google" id="ProtNLM"/>
    </source>
</evidence>
<dbReference type="SUPFAM" id="SSF49899">
    <property type="entry name" value="Concanavalin A-like lectins/glucanases"/>
    <property type="match status" value="1"/>
</dbReference>
<name>A0A2S9JRP1_9SPHI</name>
<dbReference type="GO" id="GO:0005975">
    <property type="term" value="P:carbohydrate metabolic process"/>
    <property type="evidence" value="ECO:0007669"/>
    <property type="project" value="UniProtKB-ARBA"/>
</dbReference>